<dbReference type="AlphaFoldDB" id="A0A5Q3QIZ7"/>
<proteinExistence type="predicted"/>
<dbReference type="KEGG" id="sace:GIY23_19655"/>
<gene>
    <name evidence="1" type="ORF">GIY23_19655</name>
</gene>
<protein>
    <submittedName>
        <fullName evidence="1">Uncharacterized protein</fullName>
    </submittedName>
</protein>
<keyword evidence="2" id="KW-1185">Reference proteome</keyword>
<name>A0A5Q3QIZ7_9PSEU</name>
<reference evidence="2" key="1">
    <citation type="submission" date="2019-11" db="EMBL/GenBank/DDBJ databases">
        <title>The complete genome sequence of Saccharopolyspora sp. E2A.</title>
        <authorList>
            <person name="Zhang G."/>
        </authorList>
    </citation>
    <scope>NUCLEOTIDE SEQUENCE [LARGE SCALE GENOMIC DNA]</scope>
    <source>
        <strain evidence="2">E2A</strain>
    </source>
</reference>
<sequence length="63" mass="6698">MIGQITNYVTNNEWGKATDLIVDACAGCITGVLPFISKPVARKISGEVAGAVIWIIVQLGPKR</sequence>
<dbReference type="Proteomes" id="UP000371041">
    <property type="component" value="Chromosome"/>
</dbReference>
<evidence type="ECO:0000313" key="2">
    <source>
        <dbReference type="Proteomes" id="UP000371041"/>
    </source>
</evidence>
<evidence type="ECO:0000313" key="1">
    <source>
        <dbReference type="EMBL" id="QGK71429.1"/>
    </source>
</evidence>
<organism evidence="1 2">
    <name type="scientific">Allosaccharopolyspora coralli</name>
    <dbReference type="NCBI Taxonomy" id="2665642"/>
    <lineage>
        <taxon>Bacteria</taxon>
        <taxon>Bacillati</taxon>
        <taxon>Actinomycetota</taxon>
        <taxon>Actinomycetes</taxon>
        <taxon>Pseudonocardiales</taxon>
        <taxon>Pseudonocardiaceae</taxon>
        <taxon>Allosaccharopolyspora</taxon>
    </lineage>
</organism>
<dbReference type="RefSeq" id="WP_154078005.1">
    <property type="nucleotide sequence ID" value="NZ_CP045929.1"/>
</dbReference>
<dbReference type="EMBL" id="CP045929">
    <property type="protein sequence ID" value="QGK71429.1"/>
    <property type="molecule type" value="Genomic_DNA"/>
</dbReference>
<accession>A0A5Q3QIZ7</accession>